<accession>A0A9D2BFR3</accession>
<evidence type="ECO:0000313" key="1">
    <source>
        <dbReference type="EMBL" id="HIX74561.1"/>
    </source>
</evidence>
<sequence>MLPGNNKKPLLIALLGAWIIFGQAQEAINHQNPLWAFDYLIESWKKQQDAYTTRYRIEADSAFINPQFRDYYGQALMTAYTLEGDIEGKDRAGHLFRDKKQKLTKPENLSPDIFATDAHSFLLEKAEEKQAILINEAHLYPQHRLFMTSLLPGLYKLGYRHIFVEALDKDSIEIPSKTIGIYTSEPAFAHLTRQALALGFQLHPYDAPTTANRDSAAVRNILAKAKTFSSQDKWIVFCGFDHNNQQSRRSLAHYLKTLANIDPMCVDQTIYSEPESLPHYQKLLDYYDIQKPTILTDRQGEAVPLNNASNRDYFVISPRTTFLNGYPIWLTIHTACQWIKSPFTDYDTVEVYYQEEMEKTPHPIPFSVKRKNKDNEDLLLVPNDKPYRLIYYKHSGYKREIIKSL</sequence>
<protein>
    <submittedName>
        <fullName evidence="1">Uncharacterized protein</fullName>
    </submittedName>
</protein>
<proteinExistence type="predicted"/>
<reference evidence="1" key="1">
    <citation type="journal article" date="2021" name="PeerJ">
        <title>Extensive microbial diversity within the chicken gut microbiome revealed by metagenomics and culture.</title>
        <authorList>
            <person name="Gilroy R."/>
            <person name="Ravi A."/>
            <person name="Getino M."/>
            <person name="Pursley I."/>
            <person name="Horton D.L."/>
            <person name="Alikhan N.F."/>
            <person name="Baker D."/>
            <person name="Gharbi K."/>
            <person name="Hall N."/>
            <person name="Watson M."/>
            <person name="Adriaenssens E.M."/>
            <person name="Foster-Nyarko E."/>
            <person name="Jarju S."/>
            <person name="Secka A."/>
            <person name="Antonio M."/>
            <person name="Oren A."/>
            <person name="Chaudhuri R.R."/>
            <person name="La Ragione R."/>
            <person name="Hildebrand F."/>
            <person name="Pallen M.J."/>
        </authorList>
    </citation>
    <scope>NUCLEOTIDE SEQUENCE</scope>
    <source>
        <strain evidence="1">ChiGjej6B6-14162</strain>
    </source>
</reference>
<reference evidence="1" key="2">
    <citation type="submission" date="2021-04" db="EMBL/GenBank/DDBJ databases">
        <authorList>
            <person name="Gilroy R."/>
        </authorList>
    </citation>
    <scope>NUCLEOTIDE SEQUENCE</scope>
    <source>
        <strain evidence="1">ChiGjej6B6-14162</strain>
    </source>
</reference>
<organism evidence="1 2">
    <name type="scientific">Candidatus Parabacteroides intestinipullorum</name>
    <dbReference type="NCBI Taxonomy" id="2838723"/>
    <lineage>
        <taxon>Bacteria</taxon>
        <taxon>Pseudomonadati</taxon>
        <taxon>Bacteroidota</taxon>
        <taxon>Bacteroidia</taxon>
        <taxon>Bacteroidales</taxon>
        <taxon>Tannerellaceae</taxon>
        <taxon>Parabacteroides</taxon>
    </lineage>
</organism>
<evidence type="ECO:0000313" key="2">
    <source>
        <dbReference type="Proteomes" id="UP000886740"/>
    </source>
</evidence>
<name>A0A9D2BFR3_9BACT</name>
<gene>
    <name evidence="1" type="ORF">H9977_05965</name>
</gene>
<dbReference type="EMBL" id="DXEL01000044">
    <property type="protein sequence ID" value="HIX74561.1"/>
    <property type="molecule type" value="Genomic_DNA"/>
</dbReference>
<dbReference type="Proteomes" id="UP000886740">
    <property type="component" value="Unassembled WGS sequence"/>
</dbReference>
<comment type="caution">
    <text evidence="1">The sequence shown here is derived from an EMBL/GenBank/DDBJ whole genome shotgun (WGS) entry which is preliminary data.</text>
</comment>
<dbReference type="AlphaFoldDB" id="A0A9D2BFR3"/>